<feature type="non-terminal residue" evidence="1">
    <location>
        <position position="95"/>
    </location>
</feature>
<organism evidence="1">
    <name type="scientific">marine sediment metagenome</name>
    <dbReference type="NCBI Taxonomy" id="412755"/>
    <lineage>
        <taxon>unclassified sequences</taxon>
        <taxon>metagenomes</taxon>
        <taxon>ecological metagenomes</taxon>
    </lineage>
</organism>
<dbReference type="InterPro" id="IPR012657">
    <property type="entry name" value="23S_rRNA-intervening_sequence"/>
</dbReference>
<gene>
    <name evidence="1" type="ORF">S06H3_61127</name>
</gene>
<dbReference type="Pfam" id="PF05635">
    <property type="entry name" value="23S_rRNA_IVP"/>
    <property type="match status" value="1"/>
</dbReference>
<accession>X1Q5G5</accession>
<evidence type="ECO:0000313" key="1">
    <source>
        <dbReference type="EMBL" id="GAI49976.1"/>
    </source>
</evidence>
<evidence type="ECO:0008006" key="2">
    <source>
        <dbReference type="Google" id="ProtNLM"/>
    </source>
</evidence>
<proteinExistence type="predicted"/>
<dbReference type="AlphaFoldDB" id="X1Q5G5"/>
<dbReference type="EMBL" id="BARV01040014">
    <property type="protein sequence ID" value="GAI49976.1"/>
    <property type="molecule type" value="Genomic_DNA"/>
</dbReference>
<dbReference type="PANTHER" id="PTHR38471">
    <property type="entry name" value="FOUR HELIX BUNDLE PROTEIN"/>
    <property type="match status" value="1"/>
</dbReference>
<comment type="caution">
    <text evidence="1">The sequence shown here is derived from an EMBL/GenBank/DDBJ whole genome shotgun (WGS) entry which is preliminary data.</text>
</comment>
<protein>
    <recommendedName>
        <fullName evidence="2">Four helix bundle protein</fullName>
    </recommendedName>
</protein>
<reference evidence="1" key="1">
    <citation type="journal article" date="2014" name="Front. Microbiol.">
        <title>High frequency of phylogenetically diverse reductive dehalogenase-homologous genes in deep subseafloor sedimentary metagenomes.</title>
        <authorList>
            <person name="Kawai M."/>
            <person name="Futagami T."/>
            <person name="Toyoda A."/>
            <person name="Takaki Y."/>
            <person name="Nishi S."/>
            <person name="Hori S."/>
            <person name="Arai W."/>
            <person name="Tsubouchi T."/>
            <person name="Morono Y."/>
            <person name="Uchiyama I."/>
            <person name="Ito T."/>
            <person name="Fujiyama A."/>
            <person name="Inagaki F."/>
            <person name="Takami H."/>
        </authorList>
    </citation>
    <scope>NUCLEOTIDE SEQUENCE</scope>
    <source>
        <strain evidence="1">Expedition CK06-06</strain>
    </source>
</reference>
<dbReference type="Gene3D" id="1.20.1440.60">
    <property type="entry name" value="23S rRNA-intervening sequence"/>
    <property type="match status" value="1"/>
</dbReference>
<dbReference type="SUPFAM" id="SSF158446">
    <property type="entry name" value="IVS-encoded protein-like"/>
    <property type="match status" value="1"/>
</dbReference>
<sequence>MSREVRSREVEIQRSKEKATVRTYRDLNVYQLSYKLAMEIFRITKKFPKEETYSLTTQIRKSSRSVPANIGEGWAKRKYENVFLRHLNDANGSCE</sequence>
<dbReference type="PANTHER" id="PTHR38471:SF2">
    <property type="entry name" value="FOUR HELIX BUNDLE PROTEIN"/>
    <property type="match status" value="1"/>
</dbReference>
<dbReference type="CDD" id="cd16377">
    <property type="entry name" value="23S_rRNA_IVP_like"/>
    <property type="match status" value="1"/>
</dbReference>
<dbReference type="InterPro" id="IPR036583">
    <property type="entry name" value="23S_rRNA_IVS_sf"/>
</dbReference>
<name>X1Q5G5_9ZZZZ</name>
<dbReference type="NCBIfam" id="TIGR02436">
    <property type="entry name" value="four helix bundle protein"/>
    <property type="match status" value="1"/>
</dbReference>